<dbReference type="InterPro" id="IPR011877">
    <property type="entry name" value="Ribokinase"/>
</dbReference>
<dbReference type="Proteomes" id="UP001156694">
    <property type="component" value="Unassembled WGS sequence"/>
</dbReference>
<dbReference type="Pfam" id="PF00294">
    <property type="entry name" value="PfkB"/>
    <property type="match status" value="1"/>
</dbReference>
<protein>
    <recommendedName>
        <fullName evidence="3 12">Ribokinase</fullName>
        <shortName evidence="12">RK</shortName>
        <ecNumber evidence="2 12">2.7.1.15</ecNumber>
    </recommendedName>
</protein>
<keyword evidence="4 12" id="KW-0808">Transferase</keyword>
<comment type="pathway">
    <text evidence="12">Carbohydrate metabolism; D-ribose degradation; D-ribose 5-phosphate from beta-D-ribopyranose: step 2/2.</text>
</comment>
<evidence type="ECO:0000256" key="11">
    <source>
        <dbReference type="ARBA" id="ARBA00023277"/>
    </source>
</evidence>
<feature type="binding site" evidence="12">
    <location>
        <begin position="208"/>
        <end position="213"/>
    </location>
    <ligand>
        <name>ATP</name>
        <dbReference type="ChEBI" id="CHEBI:30616"/>
    </ligand>
</feature>
<feature type="binding site" evidence="12">
    <location>
        <begin position="239"/>
        <end position="240"/>
    </location>
    <ligand>
        <name>ATP</name>
        <dbReference type="ChEBI" id="CHEBI:30616"/>
    </ligand>
</feature>
<comment type="function">
    <text evidence="12">Catalyzes the phosphorylation of ribose at O-5 in a reaction requiring ATP and magnesium. The resulting D-ribose-5-phosphate can then be used either for sythesis of nucleotides, histidine, and tryptophan, or as a component of the pentose phosphate pathway.</text>
</comment>
<feature type="binding site" evidence="12">
    <location>
        <position position="275"/>
    </location>
    <ligand>
        <name>K(+)</name>
        <dbReference type="ChEBI" id="CHEBI:29103"/>
    </ligand>
</feature>
<dbReference type="CDD" id="cd01174">
    <property type="entry name" value="ribokinase"/>
    <property type="match status" value="1"/>
</dbReference>
<name>A0ABQ5VVP6_9RHOB</name>
<feature type="binding site" evidence="12">
    <location>
        <position position="234"/>
    </location>
    <ligand>
        <name>K(+)</name>
        <dbReference type="ChEBI" id="CHEBI:29103"/>
    </ligand>
</feature>
<feature type="binding site" evidence="12">
    <location>
        <position position="236"/>
    </location>
    <ligand>
        <name>K(+)</name>
        <dbReference type="ChEBI" id="CHEBI:29103"/>
    </ligand>
</feature>
<evidence type="ECO:0000256" key="1">
    <source>
        <dbReference type="ARBA" id="ARBA00005380"/>
    </source>
</evidence>
<accession>A0ABQ5VVP6</accession>
<feature type="binding site" evidence="12">
    <location>
        <position position="240"/>
    </location>
    <ligand>
        <name>substrate</name>
    </ligand>
</feature>
<dbReference type="InterPro" id="IPR002173">
    <property type="entry name" value="Carboh/pur_kinase_PfkB_CS"/>
</dbReference>
<comment type="activity regulation">
    <text evidence="12">Activated by a monovalent cation that binds near, but not in, the active site. The most likely occupant of the site in vivo is potassium. Ion binding induces a conformational change that may alter substrate affinity.</text>
</comment>
<comment type="similarity">
    <text evidence="1">Belongs to the carbohydrate kinase pfkB family.</text>
</comment>
<dbReference type="HAMAP" id="MF_01987">
    <property type="entry name" value="Ribokinase"/>
    <property type="match status" value="1"/>
</dbReference>
<dbReference type="Gene3D" id="3.40.1190.20">
    <property type="match status" value="1"/>
</dbReference>
<comment type="caution">
    <text evidence="14">The sequence shown here is derived from an EMBL/GenBank/DDBJ whole genome shotgun (WGS) entry which is preliminary data.</text>
</comment>
<evidence type="ECO:0000256" key="12">
    <source>
        <dbReference type="HAMAP-Rule" id="MF_01987"/>
    </source>
</evidence>
<evidence type="ECO:0000259" key="13">
    <source>
        <dbReference type="Pfam" id="PF00294"/>
    </source>
</evidence>
<reference evidence="15" key="1">
    <citation type="journal article" date="2019" name="Int. J. Syst. Evol. Microbiol.">
        <title>The Global Catalogue of Microorganisms (GCM) 10K type strain sequencing project: providing services to taxonomists for standard genome sequencing and annotation.</title>
        <authorList>
            <consortium name="The Broad Institute Genomics Platform"/>
            <consortium name="The Broad Institute Genome Sequencing Center for Infectious Disease"/>
            <person name="Wu L."/>
            <person name="Ma J."/>
        </authorList>
    </citation>
    <scope>NUCLEOTIDE SEQUENCE [LARGE SCALE GENOMIC DNA]</scope>
    <source>
        <strain evidence="15">NBRC 110140</strain>
    </source>
</reference>
<keyword evidence="8 12" id="KW-0067">ATP-binding</keyword>
<evidence type="ECO:0000256" key="7">
    <source>
        <dbReference type="ARBA" id="ARBA00022777"/>
    </source>
</evidence>
<evidence type="ECO:0000256" key="5">
    <source>
        <dbReference type="ARBA" id="ARBA00022723"/>
    </source>
</evidence>
<keyword evidence="10 12" id="KW-0630">Potassium</keyword>
<dbReference type="PRINTS" id="PR00990">
    <property type="entry name" value="RIBOKINASE"/>
</dbReference>
<dbReference type="EC" id="2.7.1.15" evidence="2 12"/>
<feature type="binding site" evidence="12">
    <location>
        <position position="139"/>
    </location>
    <ligand>
        <name>substrate</name>
    </ligand>
</feature>
<dbReference type="PROSITE" id="PS00584">
    <property type="entry name" value="PFKB_KINASES_2"/>
    <property type="match status" value="1"/>
</dbReference>
<gene>
    <name evidence="12 14" type="primary">rbsK</name>
    <name evidence="14" type="ORF">GCM10007939_17780</name>
</gene>
<organism evidence="14 15">
    <name type="scientific">Amylibacter marinus</name>
    <dbReference type="NCBI Taxonomy" id="1475483"/>
    <lineage>
        <taxon>Bacteria</taxon>
        <taxon>Pseudomonadati</taxon>
        <taxon>Pseudomonadota</taxon>
        <taxon>Alphaproteobacteria</taxon>
        <taxon>Rhodobacterales</taxon>
        <taxon>Paracoccaceae</taxon>
        <taxon>Amylibacter</taxon>
    </lineage>
</organism>
<comment type="subcellular location">
    <subcellularLocation>
        <location evidence="12">Cytoplasm</location>
    </subcellularLocation>
</comment>
<proteinExistence type="inferred from homology"/>
<keyword evidence="9 12" id="KW-0460">Magnesium</keyword>
<sequence length="296" mass="31296">MDTNVIKNFGSINIDNVYRLDRLPRAGETLVAQEFARFMGGKGLNQSVAAQRSGADVWHIGAVGPDGDWALDQMRAFGLDCSHIFRVEAPTGNAVITVDQAGENQIVILGGANQTLDQALLGDVLAGLGPQDWVVLQNETSFVHQIALAAKARGARVAYSAAPFDAHHAVPMLDMIDLLAVNEHEAAELARATGKSVADLPVDMVLITYGARGAELRQNSARLHQKSFPADVVDTTGAGDTFLGAFLARLDVTGDAEHALRYAAAAAALQVEQPGAATAIPSFDAVTEFLTRKAEA</sequence>
<feature type="binding site" evidence="12">
    <location>
        <begin position="41"/>
        <end position="45"/>
    </location>
    <ligand>
        <name>substrate</name>
    </ligand>
</feature>
<evidence type="ECO:0000256" key="2">
    <source>
        <dbReference type="ARBA" id="ARBA00012035"/>
    </source>
</evidence>
<comment type="similarity">
    <text evidence="12">Belongs to the carbohydrate kinase PfkB family. Ribokinase subfamily.</text>
</comment>
<keyword evidence="6 12" id="KW-0547">Nucleotide-binding</keyword>
<comment type="subunit">
    <text evidence="12">Homodimer.</text>
</comment>
<feature type="binding site" evidence="12">
    <location>
        <begin position="13"/>
        <end position="15"/>
    </location>
    <ligand>
        <name>substrate</name>
    </ligand>
</feature>
<dbReference type="EMBL" id="BSNN01000004">
    <property type="protein sequence ID" value="GLQ35495.1"/>
    <property type="molecule type" value="Genomic_DNA"/>
</dbReference>
<keyword evidence="5 12" id="KW-0479">Metal-binding</keyword>
<dbReference type="InterPro" id="IPR029056">
    <property type="entry name" value="Ribokinase-like"/>
</dbReference>
<keyword evidence="12" id="KW-0963">Cytoplasm</keyword>
<evidence type="ECO:0000313" key="14">
    <source>
        <dbReference type="EMBL" id="GLQ35495.1"/>
    </source>
</evidence>
<comment type="catalytic activity">
    <reaction evidence="12">
        <text>D-ribose + ATP = D-ribose 5-phosphate + ADP + H(+)</text>
        <dbReference type="Rhea" id="RHEA:13697"/>
        <dbReference type="ChEBI" id="CHEBI:15378"/>
        <dbReference type="ChEBI" id="CHEBI:30616"/>
        <dbReference type="ChEBI" id="CHEBI:47013"/>
        <dbReference type="ChEBI" id="CHEBI:78346"/>
        <dbReference type="ChEBI" id="CHEBI:456216"/>
        <dbReference type="EC" id="2.7.1.15"/>
    </reaction>
</comment>
<feature type="active site" description="Proton acceptor" evidence="12">
    <location>
        <position position="240"/>
    </location>
</feature>
<dbReference type="InterPro" id="IPR002139">
    <property type="entry name" value="Ribo/fructo_kinase"/>
</dbReference>
<keyword evidence="11 12" id="KW-0119">Carbohydrate metabolism</keyword>
<comment type="caution">
    <text evidence="12">Lacks conserved residue(s) required for the propagation of feature annotation.</text>
</comment>
<evidence type="ECO:0000256" key="3">
    <source>
        <dbReference type="ARBA" id="ARBA00016943"/>
    </source>
</evidence>
<keyword evidence="7 12" id="KW-0418">Kinase</keyword>
<comment type="cofactor">
    <cofactor evidence="12">
        <name>Mg(2+)</name>
        <dbReference type="ChEBI" id="CHEBI:18420"/>
    </cofactor>
    <text evidence="12">Requires a divalent cation, most likely magnesium in vivo, as an electrophilic catalyst to aid phosphoryl group transfer. It is the chelate of the metal and the nucleotide that is the actual substrate.</text>
</comment>
<dbReference type="PANTHER" id="PTHR10584:SF166">
    <property type="entry name" value="RIBOKINASE"/>
    <property type="match status" value="1"/>
</dbReference>
<dbReference type="SUPFAM" id="SSF53613">
    <property type="entry name" value="Ribokinase-like"/>
    <property type="match status" value="1"/>
</dbReference>
<feature type="binding site" evidence="12">
    <location>
        <position position="273"/>
    </location>
    <ligand>
        <name>K(+)</name>
        <dbReference type="ChEBI" id="CHEBI:29103"/>
    </ligand>
</feature>
<evidence type="ECO:0000256" key="10">
    <source>
        <dbReference type="ARBA" id="ARBA00022958"/>
    </source>
</evidence>
<evidence type="ECO:0000256" key="4">
    <source>
        <dbReference type="ARBA" id="ARBA00022679"/>
    </source>
</evidence>
<feature type="binding site" evidence="12">
    <location>
        <position position="182"/>
    </location>
    <ligand>
        <name>ATP</name>
        <dbReference type="ChEBI" id="CHEBI:30616"/>
    </ligand>
</feature>
<feature type="binding site" evidence="12">
    <location>
        <position position="270"/>
    </location>
    <ligand>
        <name>K(+)</name>
        <dbReference type="ChEBI" id="CHEBI:29103"/>
    </ligand>
</feature>
<keyword evidence="15" id="KW-1185">Reference proteome</keyword>
<evidence type="ECO:0000256" key="8">
    <source>
        <dbReference type="ARBA" id="ARBA00022840"/>
    </source>
</evidence>
<evidence type="ECO:0000256" key="6">
    <source>
        <dbReference type="ARBA" id="ARBA00022741"/>
    </source>
</evidence>
<feature type="domain" description="Carbohydrate kinase PfkB" evidence="13">
    <location>
        <begin position="9"/>
        <end position="281"/>
    </location>
</feature>
<dbReference type="PANTHER" id="PTHR10584">
    <property type="entry name" value="SUGAR KINASE"/>
    <property type="match status" value="1"/>
</dbReference>
<dbReference type="InterPro" id="IPR011611">
    <property type="entry name" value="PfkB_dom"/>
</dbReference>
<evidence type="ECO:0000313" key="15">
    <source>
        <dbReference type="Proteomes" id="UP001156694"/>
    </source>
</evidence>
<evidence type="ECO:0000256" key="9">
    <source>
        <dbReference type="ARBA" id="ARBA00022842"/>
    </source>
</evidence>